<evidence type="ECO:0000313" key="3">
    <source>
        <dbReference type="Proteomes" id="UP000626092"/>
    </source>
</evidence>
<dbReference type="AlphaFoldDB" id="A0A834FVJ3"/>
<protein>
    <recommendedName>
        <fullName evidence="1">Glutaredoxin domain-containing protein</fullName>
    </recommendedName>
</protein>
<dbReference type="InterPro" id="IPR036249">
    <property type="entry name" value="Thioredoxin-like_sf"/>
</dbReference>
<dbReference type="OrthoDB" id="423313at2759"/>
<gene>
    <name evidence="2" type="ORF">RHSIM_RhsimUnG0220000</name>
</gene>
<dbReference type="Pfam" id="PF23733">
    <property type="entry name" value="GRXCR1-2_C"/>
    <property type="match status" value="1"/>
</dbReference>
<sequence>MMDPSSPDSVINTWELMEGLDEFDFEFVHKPGSSILQDSQSVDGVVGSVENGPANAFGSMGGFEVVEEISSNDSKPLWKHLSEESLLAKMDANVVSSYRRALTAKSLGFRDRKPEPISNVSLSSSHQLCLPGAEDRVVLYYTSLRGIRRTYEDCCDVRMIFRGFRVCVDERDISMDSAYRKELQSVLGGKAMSLPRVFIGGKYIGGVDEIKQLHECGELGKILEGFPVRDLGYACESCGDVRFMPCPNCNGSRKVFEEEEGKLRRCTDCNENGLIRCPSCCS</sequence>
<feature type="domain" description="Glutaredoxin" evidence="1">
    <location>
        <begin position="138"/>
        <end position="204"/>
    </location>
</feature>
<evidence type="ECO:0000259" key="1">
    <source>
        <dbReference type="Pfam" id="PF00462"/>
    </source>
</evidence>
<reference evidence="2" key="1">
    <citation type="submission" date="2019-11" db="EMBL/GenBank/DDBJ databases">
        <authorList>
            <person name="Liu Y."/>
            <person name="Hou J."/>
            <person name="Li T.-Q."/>
            <person name="Guan C.-H."/>
            <person name="Wu X."/>
            <person name="Wu H.-Z."/>
            <person name="Ling F."/>
            <person name="Zhang R."/>
            <person name="Shi X.-G."/>
            <person name="Ren J.-P."/>
            <person name="Chen E.-F."/>
            <person name="Sun J.-M."/>
        </authorList>
    </citation>
    <scope>NUCLEOTIDE SEQUENCE</scope>
    <source>
        <strain evidence="2">Adult_tree_wgs_1</strain>
        <tissue evidence="2">Leaves</tissue>
    </source>
</reference>
<comment type="caution">
    <text evidence="2">The sequence shown here is derived from an EMBL/GenBank/DDBJ whole genome shotgun (WGS) entry which is preliminary data.</text>
</comment>
<keyword evidence="3" id="KW-1185">Reference proteome</keyword>
<evidence type="ECO:0000313" key="2">
    <source>
        <dbReference type="EMBL" id="KAF7112523.1"/>
    </source>
</evidence>
<organism evidence="2 3">
    <name type="scientific">Rhododendron simsii</name>
    <name type="common">Sims's rhododendron</name>
    <dbReference type="NCBI Taxonomy" id="118357"/>
    <lineage>
        <taxon>Eukaryota</taxon>
        <taxon>Viridiplantae</taxon>
        <taxon>Streptophyta</taxon>
        <taxon>Embryophyta</taxon>
        <taxon>Tracheophyta</taxon>
        <taxon>Spermatophyta</taxon>
        <taxon>Magnoliopsida</taxon>
        <taxon>eudicotyledons</taxon>
        <taxon>Gunneridae</taxon>
        <taxon>Pentapetalae</taxon>
        <taxon>asterids</taxon>
        <taxon>Ericales</taxon>
        <taxon>Ericaceae</taxon>
        <taxon>Ericoideae</taxon>
        <taxon>Rhodoreae</taxon>
        <taxon>Rhododendron</taxon>
    </lineage>
</organism>
<proteinExistence type="predicted"/>
<accession>A0A834FVJ3</accession>
<dbReference type="EMBL" id="WJXA01000477">
    <property type="protein sequence ID" value="KAF7112523.1"/>
    <property type="molecule type" value="Genomic_DNA"/>
</dbReference>
<dbReference type="CDD" id="cd03031">
    <property type="entry name" value="GRX_GRX_like"/>
    <property type="match status" value="1"/>
</dbReference>
<dbReference type="Proteomes" id="UP000626092">
    <property type="component" value="Unassembled WGS sequence"/>
</dbReference>
<dbReference type="SUPFAM" id="SSF52833">
    <property type="entry name" value="Thioredoxin-like"/>
    <property type="match status" value="1"/>
</dbReference>
<dbReference type="PROSITE" id="PS51354">
    <property type="entry name" value="GLUTAREDOXIN_2"/>
    <property type="match status" value="1"/>
</dbReference>
<dbReference type="Pfam" id="PF00462">
    <property type="entry name" value="Glutaredoxin"/>
    <property type="match status" value="1"/>
</dbReference>
<dbReference type="Gene3D" id="3.40.30.10">
    <property type="entry name" value="Glutaredoxin"/>
    <property type="match status" value="1"/>
</dbReference>
<dbReference type="InterPro" id="IPR002109">
    <property type="entry name" value="Glutaredoxin"/>
</dbReference>
<dbReference type="PANTHER" id="PTHR45669:SF18">
    <property type="entry name" value="GLUTAREDOXIN FAMILY PROTEIN"/>
    <property type="match status" value="1"/>
</dbReference>
<name>A0A834FVJ3_RHOSS</name>
<dbReference type="PANTHER" id="PTHR45669">
    <property type="entry name" value="GLUTAREDOXIN DOMAIN-CONTAINING CYSTEINE-RICH PROTEIN CG12206-RELATED"/>
    <property type="match status" value="1"/>
</dbReference>